<evidence type="ECO:0000313" key="3">
    <source>
        <dbReference type="Proteomes" id="UP000290848"/>
    </source>
</evidence>
<dbReference type="AlphaFoldDB" id="A0A4Q0M7Q4"/>
<sequence length="350" mass="40198">MYNFEQHIVEDKLDIKEALSIIDQQGMAANVLFVIDRAGILIGSLSDGDIRRGLLRGADLSVNVKDVMQRKCKFLYEDQVSLDNVDYLRKEKIFFVPIVDGNRRIIEVLNLHRYQPSIPVDAIIIAGGKGQRLMPLTKDVPKPLLKVGAKPIIEYNIDSLIKYGIKNIHISVNYLGDKIIEYLGDGSDKNIHINYIKEKEFLGTIASVRLFDRYNTEVLLVMNSDLLTNIDYSEFYQAFIREDADIAIASTTYHVDIPYAVMEVNSKSRVSSVKEKPRYTYYSNAGIYLIKKQFIDLIPPNVHYNVTDLIDRLLELNKKVICFPIMGYWLDIGKHEDFEKAQKDINYISF</sequence>
<evidence type="ECO:0000259" key="1">
    <source>
        <dbReference type="Pfam" id="PF00483"/>
    </source>
</evidence>
<dbReference type="SUPFAM" id="SSF54631">
    <property type="entry name" value="CBS-domain pair"/>
    <property type="match status" value="1"/>
</dbReference>
<comment type="caution">
    <text evidence="2">The sequence shown here is derived from an EMBL/GenBank/DDBJ whole genome shotgun (WGS) entry which is preliminary data.</text>
</comment>
<dbReference type="RefSeq" id="WP_128769925.1">
    <property type="nucleotide sequence ID" value="NZ_RXOC01000008.1"/>
</dbReference>
<dbReference type="Gene3D" id="3.90.550.10">
    <property type="entry name" value="Spore Coat Polysaccharide Biosynthesis Protein SpsA, Chain A"/>
    <property type="match status" value="1"/>
</dbReference>
<dbReference type="InterPro" id="IPR046342">
    <property type="entry name" value="CBS_dom_sf"/>
</dbReference>
<dbReference type="InterPro" id="IPR005835">
    <property type="entry name" value="NTP_transferase_dom"/>
</dbReference>
<protein>
    <submittedName>
        <fullName evidence="2">Nucleotidyltransferase</fullName>
    </submittedName>
</protein>
<name>A0A4Q0M7Q4_9SPHI</name>
<dbReference type="Pfam" id="PF00483">
    <property type="entry name" value="NTP_transferase"/>
    <property type="match status" value="1"/>
</dbReference>
<reference evidence="2 3" key="1">
    <citation type="submission" date="2018-12" db="EMBL/GenBank/DDBJ databases">
        <title>The Draft Genome Sequence of the Soil Bacterium Pedobacter tournemirensis R1.</title>
        <authorList>
            <person name="He J."/>
        </authorList>
    </citation>
    <scope>NUCLEOTIDE SEQUENCE [LARGE SCALE GENOMIC DNA]</scope>
    <source>
        <strain evidence="2 3">R1</strain>
    </source>
</reference>
<dbReference type="PANTHER" id="PTHR22572">
    <property type="entry name" value="SUGAR-1-PHOSPHATE GUANYL TRANSFERASE"/>
    <property type="match status" value="1"/>
</dbReference>
<organism evidence="2 3">
    <name type="scientific">Arcticibacter tournemirensis</name>
    <dbReference type="NCBI Taxonomy" id="699437"/>
    <lineage>
        <taxon>Bacteria</taxon>
        <taxon>Pseudomonadati</taxon>
        <taxon>Bacteroidota</taxon>
        <taxon>Sphingobacteriia</taxon>
        <taxon>Sphingobacteriales</taxon>
        <taxon>Sphingobacteriaceae</taxon>
        <taxon>Arcticibacter</taxon>
    </lineage>
</organism>
<dbReference type="InterPro" id="IPR029044">
    <property type="entry name" value="Nucleotide-diphossugar_trans"/>
</dbReference>
<dbReference type="CDD" id="cd06426">
    <property type="entry name" value="NTP_transferase_like_2"/>
    <property type="match status" value="1"/>
</dbReference>
<proteinExistence type="predicted"/>
<accession>A0A4Q0M7Q4</accession>
<evidence type="ECO:0000313" key="2">
    <source>
        <dbReference type="EMBL" id="RXF69117.1"/>
    </source>
</evidence>
<dbReference type="EMBL" id="RXOC01000008">
    <property type="protein sequence ID" value="RXF69117.1"/>
    <property type="molecule type" value="Genomic_DNA"/>
</dbReference>
<dbReference type="InterPro" id="IPR050486">
    <property type="entry name" value="Mannose-1P_guanyltransferase"/>
</dbReference>
<dbReference type="GO" id="GO:0016740">
    <property type="term" value="F:transferase activity"/>
    <property type="evidence" value="ECO:0007669"/>
    <property type="project" value="UniProtKB-KW"/>
</dbReference>
<dbReference type="Proteomes" id="UP000290848">
    <property type="component" value="Unassembled WGS sequence"/>
</dbReference>
<dbReference type="SUPFAM" id="SSF53448">
    <property type="entry name" value="Nucleotide-diphospho-sugar transferases"/>
    <property type="match status" value="1"/>
</dbReference>
<feature type="domain" description="Nucleotidyl transferase" evidence="1">
    <location>
        <begin position="122"/>
        <end position="345"/>
    </location>
</feature>
<dbReference type="Gene3D" id="3.10.580.10">
    <property type="entry name" value="CBS-domain"/>
    <property type="match status" value="1"/>
</dbReference>
<keyword evidence="2" id="KW-0808">Transferase</keyword>
<gene>
    <name evidence="2" type="ORF">EKH83_13260</name>
</gene>